<dbReference type="Proteomes" id="UP000422569">
    <property type="component" value="Chromosome"/>
</dbReference>
<evidence type="ECO:0000256" key="5">
    <source>
        <dbReference type="ARBA" id="ARBA00023136"/>
    </source>
</evidence>
<organism evidence="8 9">
    <name type="scientific">Methylocystis parvus</name>
    <dbReference type="NCBI Taxonomy" id="134"/>
    <lineage>
        <taxon>Bacteria</taxon>
        <taxon>Pseudomonadati</taxon>
        <taxon>Pseudomonadota</taxon>
        <taxon>Alphaproteobacteria</taxon>
        <taxon>Hyphomicrobiales</taxon>
        <taxon>Methylocystaceae</taxon>
        <taxon>Methylocystis</taxon>
    </lineage>
</organism>
<dbReference type="EMBL" id="CP044331">
    <property type="protein sequence ID" value="QGM96170.1"/>
    <property type="molecule type" value="Genomic_DNA"/>
</dbReference>
<feature type="transmembrane region" description="Helical" evidence="6">
    <location>
        <begin position="69"/>
        <end position="88"/>
    </location>
</feature>
<dbReference type="KEGG" id="mpar:F7D14_00800"/>
<reference evidence="8 9" key="1">
    <citation type="submission" date="2019-09" db="EMBL/GenBank/DDBJ databases">
        <title>Isolation and complete genome sequencing of Methylocystis species.</title>
        <authorList>
            <person name="Rumah B.L."/>
            <person name="Stead C.E."/>
            <person name="Stevens B.C."/>
            <person name="Minton N.P."/>
            <person name="Grosse-Honebrink A."/>
            <person name="Zhang Y."/>
        </authorList>
    </citation>
    <scope>NUCLEOTIDE SEQUENCE [LARGE SCALE GENOMIC DNA]</scope>
    <source>
        <strain evidence="8 9">BRCS2</strain>
    </source>
</reference>
<feature type="transmembrane region" description="Helical" evidence="6">
    <location>
        <begin position="211"/>
        <end position="231"/>
    </location>
</feature>
<keyword evidence="3 6" id="KW-0812">Transmembrane</keyword>
<keyword evidence="4 6" id="KW-1133">Transmembrane helix</keyword>
<proteinExistence type="predicted"/>
<evidence type="ECO:0000256" key="4">
    <source>
        <dbReference type="ARBA" id="ARBA00022989"/>
    </source>
</evidence>
<keyword evidence="2" id="KW-1003">Cell membrane</keyword>
<dbReference type="RefSeq" id="WP_040579233.1">
    <property type="nucleotide sequence ID" value="NZ_CP044331.1"/>
</dbReference>
<dbReference type="InterPro" id="IPR000620">
    <property type="entry name" value="EamA_dom"/>
</dbReference>
<dbReference type="InterPro" id="IPR037185">
    <property type="entry name" value="EmrE-like"/>
</dbReference>
<comment type="subcellular location">
    <subcellularLocation>
        <location evidence="1">Cell membrane</location>
        <topology evidence="1">Multi-pass membrane protein</topology>
    </subcellularLocation>
</comment>
<feature type="transmembrane region" description="Helical" evidence="6">
    <location>
        <begin position="33"/>
        <end position="54"/>
    </location>
</feature>
<evidence type="ECO:0000259" key="7">
    <source>
        <dbReference type="Pfam" id="PF00892"/>
    </source>
</evidence>
<dbReference type="InterPro" id="IPR051258">
    <property type="entry name" value="Diverse_Substrate_Transporter"/>
</dbReference>
<protein>
    <submittedName>
        <fullName evidence="8">DMT family transporter</fullName>
    </submittedName>
</protein>
<gene>
    <name evidence="8" type="ORF">F7D14_00800</name>
</gene>
<evidence type="ECO:0000256" key="6">
    <source>
        <dbReference type="SAM" id="Phobius"/>
    </source>
</evidence>
<feature type="transmembrane region" description="Helical" evidence="6">
    <location>
        <begin position="100"/>
        <end position="117"/>
    </location>
</feature>
<dbReference type="Gene3D" id="1.10.3730.20">
    <property type="match status" value="1"/>
</dbReference>
<keyword evidence="9" id="KW-1185">Reference proteome</keyword>
<name>A0A6B8M5S3_9HYPH</name>
<dbReference type="PANTHER" id="PTHR42920">
    <property type="entry name" value="OS03G0707200 PROTEIN-RELATED"/>
    <property type="match status" value="1"/>
</dbReference>
<sequence length="302" mass="31698">MTRMRADLLLLLAAFIWGTAFIAQKYANDSMGPLSFVGARFLLSWIALAPLALYERGKAGCASLGKSDLGLAALIGFCLFAGAGLQQIGLVTTTATNGGFLTALYVILVPLIVWAITGARPRRIVLLAGVVSIFGAWLLAENGHLQKWTSGDALILIADIAWAAAISLVPIFLARCDRPYFLAFAQYGVVAFLGLVGGLGLESFSGEGLAAALPAILYAGLFSGGIAYTLQIVAQKYTPAAEAALIMSLESVFAALSGALLLSERLTPLALLGCGLILAGAILVEAEPALRSARMVVRRRRR</sequence>
<evidence type="ECO:0000256" key="1">
    <source>
        <dbReference type="ARBA" id="ARBA00004651"/>
    </source>
</evidence>
<feature type="transmembrane region" description="Helical" evidence="6">
    <location>
        <begin position="269"/>
        <end position="290"/>
    </location>
</feature>
<dbReference type="PANTHER" id="PTHR42920:SF5">
    <property type="entry name" value="EAMA DOMAIN-CONTAINING PROTEIN"/>
    <property type="match status" value="1"/>
</dbReference>
<dbReference type="SUPFAM" id="SSF103481">
    <property type="entry name" value="Multidrug resistance efflux transporter EmrE"/>
    <property type="match status" value="2"/>
</dbReference>
<dbReference type="GO" id="GO:0005886">
    <property type="term" value="C:plasma membrane"/>
    <property type="evidence" value="ECO:0007669"/>
    <property type="project" value="UniProtKB-SubCell"/>
</dbReference>
<feature type="transmembrane region" description="Helical" evidence="6">
    <location>
        <begin position="152"/>
        <end position="173"/>
    </location>
</feature>
<feature type="domain" description="EamA" evidence="7">
    <location>
        <begin position="150"/>
        <end position="284"/>
    </location>
</feature>
<evidence type="ECO:0000256" key="2">
    <source>
        <dbReference type="ARBA" id="ARBA00022475"/>
    </source>
</evidence>
<feature type="transmembrane region" description="Helical" evidence="6">
    <location>
        <begin position="124"/>
        <end position="140"/>
    </location>
</feature>
<feature type="domain" description="EamA" evidence="7">
    <location>
        <begin position="5"/>
        <end position="139"/>
    </location>
</feature>
<feature type="transmembrane region" description="Helical" evidence="6">
    <location>
        <begin position="243"/>
        <end position="263"/>
    </location>
</feature>
<keyword evidence="5 6" id="KW-0472">Membrane</keyword>
<evidence type="ECO:0000256" key="3">
    <source>
        <dbReference type="ARBA" id="ARBA00022692"/>
    </source>
</evidence>
<dbReference type="Pfam" id="PF00892">
    <property type="entry name" value="EamA"/>
    <property type="match status" value="2"/>
</dbReference>
<accession>A0A6B8M5S3</accession>
<dbReference type="AlphaFoldDB" id="A0A6B8M5S3"/>
<feature type="transmembrane region" description="Helical" evidence="6">
    <location>
        <begin position="180"/>
        <end position="199"/>
    </location>
</feature>
<evidence type="ECO:0000313" key="9">
    <source>
        <dbReference type="Proteomes" id="UP000422569"/>
    </source>
</evidence>
<evidence type="ECO:0000313" key="8">
    <source>
        <dbReference type="EMBL" id="QGM96170.1"/>
    </source>
</evidence>